<dbReference type="GO" id="GO:0005783">
    <property type="term" value="C:endoplasmic reticulum"/>
    <property type="evidence" value="ECO:0007669"/>
    <property type="project" value="TreeGrafter"/>
</dbReference>
<feature type="transmembrane region" description="Helical" evidence="5">
    <location>
        <begin position="58"/>
        <end position="76"/>
    </location>
</feature>
<organism evidence="6 7">
    <name type="scientific">Clydaea vesicula</name>
    <dbReference type="NCBI Taxonomy" id="447962"/>
    <lineage>
        <taxon>Eukaryota</taxon>
        <taxon>Fungi</taxon>
        <taxon>Fungi incertae sedis</taxon>
        <taxon>Chytridiomycota</taxon>
        <taxon>Chytridiomycota incertae sedis</taxon>
        <taxon>Chytridiomycetes</taxon>
        <taxon>Lobulomycetales</taxon>
        <taxon>Lobulomycetaceae</taxon>
        <taxon>Clydaea</taxon>
    </lineage>
</organism>
<dbReference type="Pfam" id="PF10176">
    <property type="entry name" value="NEDD4_Bsd2"/>
    <property type="match status" value="1"/>
</dbReference>
<dbReference type="GO" id="GO:0007034">
    <property type="term" value="P:vacuolar transport"/>
    <property type="evidence" value="ECO:0007669"/>
    <property type="project" value="InterPro"/>
</dbReference>
<dbReference type="AlphaFoldDB" id="A0AAD5TT35"/>
<evidence type="ECO:0000256" key="3">
    <source>
        <dbReference type="ARBA" id="ARBA00022989"/>
    </source>
</evidence>
<dbReference type="GO" id="GO:0016020">
    <property type="term" value="C:membrane"/>
    <property type="evidence" value="ECO:0007669"/>
    <property type="project" value="UniProtKB-SubCell"/>
</dbReference>
<keyword evidence="3 5" id="KW-1133">Transmembrane helix</keyword>
<protein>
    <submittedName>
        <fullName evidence="6">Uncharacterized protein</fullName>
    </submittedName>
</protein>
<comment type="subcellular location">
    <subcellularLocation>
        <location evidence="1">Membrane</location>
        <topology evidence="1">Multi-pass membrane protein</topology>
    </subcellularLocation>
</comment>
<dbReference type="PANTHER" id="PTHR13396">
    <property type="entry name" value="NEDD4 FAMILY INTERACTING PROTEIN 1/2"/>
    <property type="match status" value="1"/>
</dbReference>
<evidence type="ECO:0000256" key="2">
    <source>
        <dbReference type="ARBA" id="ARBA00022692"/>
    </source>
</evidence>
<dbReference type="GO" id="GO:0006511">
    <property type="term" value="P:ubiquitin-dependent protein catabolic process"/>
    <property type="evidence" value="ECO:0007669"/>
    <property type="project" value="TreeGrafter"/>
</dbReference>
<dbReference type="GO" id="GO:0030001">
    <property type="term" value="P:metal ion transport"/>
    <property type="evidence" value="ECO:0007669"/>
    <property type="project" value="InterPro"/>
</dbReference>
<dbReference type="PANTHER" id="PTHR13396:SF5">
    <property type="entry name" value="NEDD4 FAMILY INTERACTING PROTEIN"/>
    <property type="match status" value="1"/>
</dbReference>
<dbReference type="GO" id="GO:0031398">
    <property type="term" value="P:positive regulation of protein ubiquitination"/>
    <property type="evidence" value="ECO:0007669"/>
    <property type="project" value="TreeGrafter"/>
</dbReference>
<dbReference type="GO" id="GO:0005794">
    <property type="term" value="C:Golgi apparatus"/>
    <property type="evidence" value="ECO:0007669"/>
    <property type="project" value="TreeGrafter"/>
</dbReference>
<sequence length="95" mass="11041">MATTHAARCGSRMGLGITLLRYGLFIRSRDVEAELNEYRYYDPQSGETAEHLSSQNMWLSYLLMLIGFFMIIQSNLEYYRASKLRAVILTTEHRV</sequence>
<accession>A0AAD5TT35</accession>
<comment type="caution">
    <text evidence="6">The sequence shown here is derived from an EMBL/GenBank/DDBJ whole genome shotgun (WGS) entry which is preliminary data.</text>
</comment>
<evidence type="ECO:0000313" key="6">
    <source>
        <dbReference type="EMBL" id="KAJ3201473.1"/>
    </source>
</evidence>
<evidence type="ECO:0000256" key="1">
    <source>
        <dbReference type="ARBA" id="ARBA00004141"/>
    </source>
</evidence>
<name>A0AAD5TT35_9FUNG</name>
<dbReference type="Proteomes" id="UP001211065">
    <property type="component" value="Unassembled WGS sequence"/>
</dbReference>
<dbReference type="EMBL" id="JADGJW010001721">
    <property type="protein sequence ID" value="KAJ3201473.1"/>
    <property type="molecule type" value="Genomic_DNA"/>
</dbReference>
<gene>
    <name evidence="6" type="ORF">HK099_002232</name>
</gene>
<evidence type="ECO:0000256" key="4">
    <source>
        <dbReference type="ARBA" id="ARBA00023136"/>
    </source>
</evidence>
<dbReference type="InterPro" id="IPR019325">
    <property type="entry name" value="NEDD4/Bsd2"/>
</dbReference>
<keyword evidence="7" id="KW-1185">Reference proteome</keyword>
<reference evidence="6" key="1">
    <citation type="submission" date="2020-05" db="EMBL/GenBank/DDBJ databases">
        <title>Phylogenomic resolution of chytrid fungi.</title>
        <authorList>
            <person name="Stajich J.E."/>
            <person name="Amses K."/>
            <person name="Simmons R."/>
            <person name="Seto K."/>
            <person name="Myers J."/>
            <person name="Bonds A."/>
            <person name="Quandt C.A."/>
            <person name="Barry K."/>
            <person name="Liu P."/>
            <person name="Grigoriev I."/>
            <person name="Longcore J.E."/>
            <person name="James T.Y."/>
        </authorList>
    </citation>
    <scope>NUCLEOTIDE SEQUENCE</scope>
    <source>
        <strain evidence="6">JEL0476</strain>
    </source>
</reference>
<keyword evidence="4 5" id="KW-0472">Membrane</keyword>
<dbReference type="GO" id="GO:0048471">
    <property type="term" value="C:perinuclear region of cytoplasm"/>
    <property type="evidence" value="ECO:0007669"/>
    <property type="project" value="TreeGrafter"/>
</dbReference>
<evidence type="ECO:0000256" key="5">
    <source>
        <dbReference type="SAM" id="Phobius"/>
    </source>
</evidence>
<proteinExistence type="predicted"/>
<keyword evidence="2 5" id="KW-0812">Transmembrane</keyword>
<evidence type="ECO:0000313" key="7">
    <source>
        <dbReference type="Proteomes" id="UP001211065"/>
    </source>
</evidence>